<evidence type="ECO:0000256" key="3">
    <source>
        <dbReference type="ARBA" id="ARBA00023265"/>
    </source>
</evidence>
<reference evidence="4" key="1">
    <citation type="journal article" date="2013" name="Nat. Biotechnol.">
        <title>Draft genome sequence of chickpea (Cicer arietinum) provides a resource for trait improvement.</title>
        <authorList>
            <person name="Varshney R.K."/>
            <person name="Song C."/>
            <person name="Saxena R.K."/>
            <person name="Azam S."/>
            <person name="Yu S."/>
            <person name="Sharpe A.G."/>
            <person name="Cannon S."/>
            <person name="Baek J."/>
            <person name="Rosen B.D."/>
            <person name="Tar'an B."/>
            <person name="Millan T."/>
            <person name="Zhang X."/>
            <person name="Ramsay L.D."/>
            <person name="Iwata A."/>
            <person name="Wang Y."/>
            <person name="Nelson W."/>
            <person name="Farmer A.D."/>
            <person name="Gaur P.M."/>
            <person name="Soderlund C."/>
            <person name="Penmetsa R.V."/>
            <person name="Xu C."/>
            <person name="Bharti A.K."/>
            <person name="He W."/>
            <person name="Winter P."/>
            <person name="Zhao S."/>
            <person name="Hane J.K."/>
            <person name="Carrasquilla-Garcia N."/>
            <person name="Condie J.A."/>
            <person name="Upadhyaya H.D."/>
            <person name="Luo M.C."/>
            <person name="Thudi M."/>
            <person name="Gowda C.L."/>
            <person name="Singh N.P."/>
            <person name="Lichtenzveig J."/>
            <person name="Gali K.K."/>
            <person name="Rubio J."/>
            <person name="Nadarajan N."/>
            <person name="Dolezel J."/>
            <person name="Bansal K.C."/>
            <person name="Xu X."/>
            <person name="Edwards D."/>
            <person name="Zhang G."/>
            <person name="Kahl G."/>
            <person name="Gil J."/>
            <person name="Singh K.B."/>
            <person name="Datta S.K."/>
            <person name="Jackson S.A."/>
            <person name="Wang J."/>
            <person name="Cook D.R."/>
        </authorList>
    </citation>
    <scope>NUCLEOTIDE SEQUENCE [LARGE SCALE GENOMIC DNA]</scope>
    <source>
        <strain evidence="4">cv. CDC Frontier</strain>
    </source>
</reference>
<comment type="similarity">
    <text evidence="1">Belongs to the BetVI family.</text>
</comment>
<evidence type="ECO:0000256" key="1">
    <source>
        <dbReference type="ARBA" id="ARBA00009744"/>
    </source>
</evidence>
<dbReference type="Proteomes" id="UP000087171">
    <property type="component" value="Chromosome Ca1"/>
</dbReference>
<name>A0A1S3ECD4_CICAR</name>
<dbReference type="InterPro" id="IPR023393">
    <property type="entry name" value="START-like_dom_sf"/>
</dbReference>
<dbReference type="PRINTS" id="PR00634">
    <property type="entry name" value="BETALLERGEN"/>
</dbReference>
<dbReference type="GO" id="GO:0009738">
    <property type="term" value="P:abscisic acid-activated signaling pathway"/>
    <property type="evidence" value="ECO:0007669"/>
    <property type="project" value="InterPro"/>
</dbReference>
<keyword evidence="4" id="KW-1185">Reference proteome</keyword>
<dbReference type="GO" id="GO:0010427">
    <property type="term" value="F:abscisic acid binding"/>
    <property type="evidence" value="ECO:0007669"/>
    <property type="project" value="InterPro"/>
</dbReference>
<dbReference type="RefSeq" id="XP_012573500.1">
    <property type="nucleotide sequence ID" value="XM_012718046.2"/>
</dbReference>
<evidence type="ECO:0000313" key="4">
    <source>
        <dbReference type="Proteomes" id="UP000087171"/>
    </source>
</evidence>
<dbReference type="AlphaFoldDB" id="A0A1S3ECD4"/>
<keyword evidence="3" id="KW-0568">Pathogenesis-related protein</keyword>
<evidence type="ECO:0000256" key="2">
    <source>
        <dbReference type="ARBA" id="ARBA00022821"/>
    </source>
</evidence>
<protein>
    <submittedName>
        <fullName evidence="5">Protein LlR18B-like isoform X1</fullName>
    </submittedName>
</protein>
<dbReference type="OrthoDB" id="1457662at2759"/>
<dbReference type="GO" id="GO:0038023">
    <property type="term" value="F:signaling receptor activity"/>
    <property type="evidence" value="ECO:0007669"/>
    <property type="project" value="InterPro"/>
</dbReference>
<evidence type="ECO:0000313" key="5">
    <source>
        <dbReference type="RefSeq" id="XP_012573500.1"/>
    </source>
</evidence>
<dbReference type="InterPro" id="IPR024949">
    <property type="entry name" value="Bet_v_I_allergen"/>
</dbReference>
<keyword evidence="2" id="KW-0611">Plant defense</keyword>
<dbReference type="InterPro" id="IPR050279">
    <property type="entry name" value="Plant_def-hormone_signal"/>
</dbReference>
<gene>
    <name evidence="5" type="primary">LOC101502390</name>
</gene>
<dbReference type="GO" id="GO:0004864">
    <property type="term" value="F:protein phosphatase inhibitor activity"/>
    <property type="evidence" value="ECO:0007669"/>
    <property type="project" value="InterPro"/>
</dbReference>
<dbReference type="GO" id="GO:0005634">
    <property type="term" value="C:nucleus"/>
    <property type="evidence" value="ECO:0007669"/>
    <property type="project" value="TreeGrafter"/>
</dbReference>
<accession>A0A1S3ECD4</accession>
<proteinExistence type="inferred from homology"/>
<dbReference type="SUPFAM" id="SSF55961">
    <property type="entry name" value="Bet v1-like"/>
    <property type="match status" value="1"/>
</dbReference>
<dbReference type="GO" id="GO:0006952">
    <property type="term" value="P:defense response"/>
    <property type="evidence" value="ECO:0007669"/>
    <property type="project" value="UniProtKB-KW"/>
</dbReference>
<organism evidence="4 5">
    <name type="scientific">Cicer arietinum</name>
    <name type="common">Chickpea</name>
    <name type="synonym">Garbanzo</name>
    <dbReference type="NCBI Taxonomy" id="3827"/>
    <lineage>
        <taxon>Eukaryota</taxon>
        <taxon>Viridiplantae</taxon>
        <taxon>Streptophyta</taxon>
        <taxon>Embryophyta</taxon>
        <taxon>Tracheophyta</taxon>
        <taxon>Spermatophyta</taxon>
        <taxon>Magnoliopsida</taxon>
        <taxon>eudicotyledons</taxon>
        <taxon>Gunneridae</taxon>
        <taxon>Pentapetalae</taxon>
        <taxon>rosids</taxon>
        <taxon>fabids</taxon>
        <taxon>Fabales</taxon>
        <taxon>Fabaceae</taxon>
        <taxon>Papilionoideae</taxon>
        <taxon>50 kb inversion clade</taxon>
        <taxon>NPAAA clade</taxon>
        <taxon>Hologalegina</taxon>
        <taxon>IRL clade</taxon>
        <taxon>Cicereae</taxon>
        <taxon>Cicer</taxon>
    </lineage>
</organism>
<dbReference type="PANTHER" id="PTHR31213">
    <property type="entry name" value="OS08G0374000 PROTEIN-RELATED"/>
    <property type="match status" value="1"/>
</dbReference>
<dbReference type="GO" id="GO:0005737">
    <property type="term" value="C:cytoplasm"/>
    <property type="evidence" value="ECO:0007669"/>
    <property type="project" value="TreeGrafter"/>
</dbReference>
<dbReference type="Gene3D" id="3.30.530.20">
    <property type="match status" value="1"/>
</dbReference>
<reference evidence="5" key="2">
    <citation type="submission" date="2025-08" db="UniProtKB">
        <authorList>
            <consortium name="RefSeq"/>
        </authorList>
    </citation>
    <scope>IDENTIFICATION</scope>
    <source>
        <tissue evidence="5">Etiolated seedlings</tissue>
    </source>
</reference>
<sequence>MAFVHSFQVERLTFVPLDKLFRDIKRNAFHVIPKLDQIILRVQTLQGDGGPGTLLNIIKKPQGRSVEGIISKNVVLKVDEIDEAEKKYGYSVVGGTDFDETMTERISYKIKLEENDDCDGCIANISVEFHGRERRNMSDEQIDEQTNVQGFYLFDHIINLTEE</sequence>
<dbReference type="PANTHER" id="PTHR31213:SF55">
    <property type="entry name" value="STRESS-INDUCED PROTEIN SAM22"/>
    <property type="match status" value="1"/>
</dbReference>